<evidence type="ECO:0000259" key="2">
    <source>
        <dbReference type="PROSITE" id="PS50853"/>
    </source>
</evidence>
<dbReference type="SUPFAM" id="SSF49265">
    <property type="entry name" value="Fibronectin type III"/>
    <property type="match status" value="1"/>
</dbReference>
<dbReference type="Pfam" id="PF13620">
    <property type="entry name" value="CarboxypepD_reg"/>
    <property type="match status" value="1"/>
</dbReference>
<dbReference type="Gene3D" id="2.60.40.1120">
    <property type="entry name" value="Carboxypeptidase-like, regulatory domain"/>
    <property type="match status" value="1"/>
</dbReference>
<dbReference type="CDD" id="cd00063">
    <property type="entry name" value="FN3"/>
    <property type="match status" value="1"/>
</dbReference>
<comment type="caution">
    <text evidence="3">The sequence shown here is derived from an EMBL/GenBank/DDBJ whole genome shotgun (WGS) entry which is preliminary data.</text>
</comment>
<name>A0A537KWK9_9BACT</name>
<dbReference type="GO" id="GO:0030246">
    <property type="term" value="F:carbohydrate binding"/>
    <property type="evidence" value="ECO:0007669"/>
    <property type="project" value="InterPro"/>
</dbReference>
<reference evidence="3 4" key="1">
    <citation type="journal article" date="2019" name="Nat. Microbiol.">
        <title>Mediterranean grassland soil C-N compound turnover is dependent on rainfall and depth, and is mediated by genomically divergent microorganisms.</title>
        <authorList>
            <person name="Diamond S."/>
            <person name="Andeer P.F."/>
            <person name="Li Z."/>
            <person name="Crits-Christoph A."/>
            <person name="Burstein D."/>
            <person name="Anantharaman K."/>
            <person name="Lane K.R."/>
            <person name="Thomas B.C."/>
            <person name="Pan C."/>
            <person name="Northen T.R."/>
            <person name="Banfield J.F."/>
        </authorList>
    </citation>
    <scope>NUCLEOTIDE SEQUENCE [LARGE SCALE GENOMIC DNA]</scope>
    <source>
        <strain evidence="3">NP_4</strain>
    </source>
</reference>
<gene>
    <name evidence="3" type="ORF">E6H01_10170</name>
</gene>
<dbReference type="InterPro" id="IPR013783">
    <property type="entry name" value="Ig-like_fold"/>
</dbReference>
<organism evidence="3 4">
    <name type="scientific">Candidatus Segetimicrobium genomatis</name>
    <dbReference type="NCBI Taxonomy" id="2569760"/>
    <lineage>
        <taxon>Bacteria</taxon>
        <taxon>Bacillati</taxon>
        <taxon>Candidatus Sysuimicrobiota</taxon>
        <taxon>Candidatus Sysuimicrobiia</taxon>
        <taxon>Candidatus Sysuimicrobiales</taxon>
        <taxon>Candidatus Segetimicrobiaceae</taxon>
        <taxon>Candidatus Segetimicrobium</taxon>
    </lineage>
</organism>
<dbReference type="SUPFAM" id="SSF49452">
    <property type="entry name" value="Starch-binding domain-like"/>
    <property type="match status" value="1"/>
</dbReference>
<dbReference type="PROSITE" id="PS51257">
    <property type="entry name" value="PROKAR_LIPOPROTEIN"/>
    <property type="match status" value="1"/>
</dbReference>
<dbReference type="PROSITE" id="PS50853">
    <property type="entry name" value="FN3"/>
    <property type="match status" value="1"/>
</dbReference>
<proteinExistence type="predicted"/>
<dbReference type="InterPro" id="IPR013784">
    <property type="entry name" value="Carb-bd-like_fold"/>
</dbReference>
<feature type="signal peptide" evidence="1">
    <location>
        <begin position="1"/>
        <end position="18"/>
    </location>
</feature>
<evidence type="ECO:0000313" key="3">
    <source>
        <dbReference type="EMBL" id="TMJ00145.1"/>
    </source>
</evidence>
<feature type="chain" id="PRO_5021734186" description="Fibronectin type-III domain-containing protein" evidence="1">
    <location>
        <begin position="19"/>
        <end position="492"/>
    </location>
</feature>
<keyword evidence="1" id="KW-0732">Signal</keyword>
<feature type="domain" description="Fibronectin type-III" evidence="2">
    <location>
        <begin position="268"/>
        <end position="359"/>
    </location>
</feature>
<dbReference type="InterPro" id="IPR036116">
    <property type="entry name" value="FN3_sf"/>
</dbReference>
<sequence>MHSWRGIVLVLATLVAAAACGGGATGVANPCSPASGSVTGCVTDSRGGSAVAGATITATPAGTTTTTDSQGGYALSLSPGTYDITASKPGKAASKFQGVIVQPGQTTTANLIMPNVFDPTNPNVSAPSISVSGLAPGQNVNATIPFTVSVVAVSNPVRRIDVRTSNMNALPQASVADMSSANFTLNSTLLANGAAFVDIITYDLNQNVAEFVVGFTVNNAVSGSPPATPGVFLTAVTTGQSLGLFSAQRAQRFSTLHLTQDPNLMKVNGRSINLLTAPSNATLFVQVQWSNVGAVGYNVFRSFSAAGPFVQIAESNGSFYNDPDPSLAPGVTVYYRVSAFNAGGESAPSAPVSVIPLPPFNLNLASPANTATSVSTVPTFTWAPTASVGQDRFYDIYVQGVNDSTAAWSTSNYSIVDSTSIVYAASGFVSIYPLTSGKLYQWDIYEAAAQTLYGPSNAPYSVALAFANGGGLVATVPAGSLNGPFNFTTILP</sequence>
<dbReference type="Gene3D" id="2.60.40.10">
    <property type="entry name" value="Immunoglobulins"/>
    <property type="match status" value="1"/>
</dbReference>
<dbReference type="EMBL" id="VBAL01000123">
    <property type="protein sequence ID" value="TMJ00145.1"/>
    <property type="molecule type" value="Genomic_DNA"/>
</dbReference>
<evidence type="ECO:0000256" key="1">
    <source>
        <dbReference type="SAM" id="SignalP"/>
    </source>
</evidence>
<dbReference type="InterPro" id="IPR003961">
    <property type="entry name" value="FN3_dom"/>
</dbReference>
<accession>A0A537KWK9</accession>
<dbReference type="Proteomes" id="UP000319353">
    <property type="component" value="Unassembled WGS sequence"/>
</dbReference>
<evidence type="ECO:0000313" key="4">
    <source>
        <dbReference type="Proteomes" id="UP000319353"/>
    </source>
</evidence>
<dbReference type="AlphaFoldDB" id="A0A537KWK9"/>
<protein>
    <recommendedName>
        <fullName evidence="2">Fibronectin type-III domain-containing protein</fullName>
    </recommendedName>
</protein>